<dbReference type="GO" id="GO:0000287">
    <property type="term" value="F:magnesium ion binding"/>
    <property type="evidence" value="ECO:0007669"/>
    <property type="project" value="UniProtKB-UniRule"/>
</dbReference>
<feature type="domain" description="PurM-like N-terminal" evidence="3">
    <location>
        <begin position="34"/>
        <end position="150"/>
    </location>
</feature>
<feature type="binding site" evidence="2">
    <location>
        <begin position="131"/>
        <end position="132"/>
    </location>
    <ligand>
        <name>ATP</name>
        <dbReference type="ChEBI" id="CHEBI:30616"/>
    </ligand>
</feature>
<feature type="binding site" evidence="2">
    <location>
        <position position="52"/>
    </location>
    <ligand>
        <name>Mg(2+)</name>
        <dbReference type="ChEBI" id="CHEBI:18420"/>
        <label>2</label>
    </ligand>
</feature>
<name>A0A1E2S2A8_9HYPH</name>
<feature type="binding site" evidence="2">
    <location>
        <position position="52"/>
    </location>
    <ligand>
        <name>Mg(2+)</name>
        <dbReference type="ChEBI" id="CHEBI:18420"/>
        <label>1</label>
    </ligand>
</feature>
<evidence type="ECO:0000256" key="2">
    <source>
        <dbReference type="HAMAP-Rule" id="MF_02128"/>
    </source>
</evidence>
<proteinExistence type="inferred from homology"/>
<feature type="binding site" evidence="2">
    <location>
        <position position="80"/>
    </location>
    <ligand>
        <name>Mg(2+)</name>
        <dbReference type="ChEBI" id="CHEBI:18420"/>
        <label>2</label>
    </ligand>
</feature>
<dbReference type="CDD" id="cd02194">
    <property type="entry name" value="ThiL"/>
    <property type="match status" value="1"/>
</dbReference>
<dbReference type="InterPro" id="IPR010918">
    <property type="entry name" value="PurM-like_C_dom"/>
</dbReference>
<protein>
    <recommendedName>
        <fullName evidence="2">Thiamine-monophosphate kinase</fullName>
        <shortName evidence="2">TMP kinase</shortName>
        <shortName evidence="2">Thiamine-phosphate kinase</shortName>
        <ecNumber evidence="2">2.7.4.16</ecNumber>
    </recommendedName>
</protein>
<dbReference type="SUPFAM" id="SSF55326">
    <property type="entry name" value="PurM N-terminal domain-like"/>
    <property type="match status" value="1"/>
</dbReference>
<feature type="binding site" evidence="2">
    <location>
        <position position="59"/>
    </location>
    <ligand>
        <name>substrate</name>
    </ligand>
</feature>
<evidence type="ECO:0000259" key="3">
    <source>
        <dbReference type="Pfam" id="PF00586"/>
    </source>
</evidence>
<feature type="binding site" evidence="2">
    <location>
        <position position="228"/>
    </location>
    <ligand>
        <name>Mg(2+)</name>
        <dbReference type="ChEBI" id="CHEBI:18420"/>
        <label>3</label>
    </ligand>
</feature>
<gene>
    <name evidence="2" type="primary">thiL</name>
    <name evidence="5" type="ORF">A7A08_00401</name>
</gene>
<feature type="binding site" evidence="2">
    <location>
        <position position="231"/>
    </location>
    <ligand>
        <name>Mg(2+)</name>
        <dbReference type="ChEBI" id="CHEBI:18420"/>
        <label>5</label>
    </ligand>
</feature>
<dbReference type="EC" id="2.7.4.16" evidence="2"/>
<feature type="binding site" evidence="2">
    <location>
        <position position="35"/>
    </location>
    <ligand>
        <name>Mg(2+)</name>
        <dbReference type="ChEBI" id="CHEBI:18420"/>
        <label>4</label>
    </ligand>
</feature>
<evidence type="ECO:0000313" key="5">
    <source>
        <dbReference type="EMBL" id="ODA68571.1"/>
    </source>
</evidence>
<keyword evidence="2" id="KW-0067">ATP-binding</keyword>
<keyword evidence="2 5" id="KW-0418">Kinase</keyword>
<dbReference type="Pfam" id="PF00586">
    <property type="entry name" value="AIRS"/>
    <property type="match status" value="1"/>
</dbReference>
<feature type="domain" description="PurM-like C-terminal" evidence="4">
    <location>
        <begin position="162"/>
        <end position="312"/>
    </location>
</feature>
<keyword evidence="2 5" id="KW-0808">Transferase</keyword>
<dbReference type="UniPathway" id="UPA00060">
    <property type="reaction ID" value="UER00142"/>
</dbReference>
<dbReference type="NCBIfam" id="TIGR01379">
    <property type="entry name" value="thiL"/>
    <property type="match status" value="1"/>
</dbReference>
<dbReference type="InterPro" id="IPR036676">
    <property type="entry name" value="PurM-like_C_sf"/>
</dbReference>
<feature type="binding site" evidence="2">
    <location>
        <position position="35"/>
    </location>
    <ligand>
        <name>Mg(2+)</name>
        <dbReference type="ChEBI" id="CHEBI:18420"/>
        <label>3</label>
    </ligand>
</feature>
<reference evidence="5 6" key="1">
    <citation type="submission" date="2016-07" db="EMBL/GenBank/DDBJ databases">
        <title>Draft genome sequence of Methyloligella halotolerans C2T (VKM B-2706T=CCUG 61687T=DSM 25045T), a halotolerant polyhydroxybutyrate accumulating methylotroph.</title>
        <authorList>
            <person name="Vasilenko O.V."/>
            <person name="Doronina N.V."/>
            <person name="Poroshina M.N."/>
            <person name="Tarlachkov S.V."/>
            <person name="Trotsenko Y.A."/>
        </authorList>
    </citation>
    <scope>NUCLEOTIDE SEQUENCE [LARGE SCALE GENOMIC DNA]</scope>
    <source>
        <strain evidence="5 6">VKM B-2706</strain>
    </source>
</reference>
<dbReference type="RefSeq" id="WP_069093840.1">
    <property type="nucleotide sequence ID" value="NZ_MASI01000001.1"/>
</dbReference>
<comment type="function">
    <text evidence="2">Catalyzes the ATP-dependent phosphorylation of thiamine-monophosphate (TMP) to form thiamine-pyrophosphate (TPP), the active form of vitamin B1.</text>
</comment>
<sequence length="341" mass="35952">MATPPDRDRLGEFDIIARFFAPLATDPASLGLTDDAALLHGEAGKDLAVTTDTLIEGVHFLSSDPAETIGHKVLAVNLSDLASMGAEPMAYLLALSLPEHDPAFRSADWLGSFAAGLQQLQEASGATLIGGDTTGTPGPLAITITAMGRVPEGQAVLRSRAREGDLLYVTGTIGDAALGLRLLKDPSLSGDWNLTDDETRFLIDRYRRPQPRTGLARVLRHHANAAIDLSDGLAGDADKLCIASGLGARVDGRRVPLSKAAAKACKSDPSLLPALLGGGDDYEILAAIPEDRARAFEIDSQRPGVPVTAIGSLHARLPTQAEFIGLDGEPISLERRSFSHF</sequence>
<keyword evidence="2" id="KW-0479">Metal-binding</keyword>
<comment type="pathway">
    <text evidence="2">Cofactor biosynthesis; thiamine diphosphate biosynthesis; thiamine diphosphate from thiamine phosphate: step 1/1.</text>
</comment>
<feature type="binding site" evidence="2">
    <location>
        <position position="158"/>
    </location>
    <ligand>
        <name>ATP</name>
        <dbReference type="ChEBI" id="CHEBI:30616"/>
    </ligand>
</feature>
<feature type="binding site" evidence="2">
    <location>
        <position position="80"/>
    </location>
    <ligand>
        <name>Mg(2+)</name>
        <dbReference type="ChEBI" id="CHEBI:18420"/>
        <label>4</label>
    </ligand>
</feature>
<feature type="binding site" evidence="2">
    <location>
        <position position="230"/>
    </location>
    <ligand>
        <name>ATP</name>
        <dbReference type="ChEBI" id="CHEBI:30616"/>
    </ligand>
</feature>
<evidence type="ECO:0000256" key="1">
    <source>
        <dbReference type="ARBA" id="ARBA00022977"/>
    </source>
</evidence>
<keyword evidence="1 2" id="KW-0784">Thiamine biosynthesis</keyword>
<dbReference type="OrthoDB" id="9802811at2"/>
<dbReference type="PIRSF" id="PIRSF005303">
    <property type="entry name" value="Thiam_monoph_kin"/>
    <property type="match status" value="1"/>
</dbReference>
<organism evidence="5 6">
    <name type="scientific">Methyloligella halotolerans</name>
    <dbReference type="NCBI Taxonomy" id="1177755"/>
    <lineage>
        <taxon>Bacteria</taxon>
        <taxon>Pseudomonadati</taxon>
        <taxon>Pseudomonadota</taxon>
        <taxon>Alphaproteobacteria</taxon>
        <taxon>Hyphomicrobiales</taxon>
        <taxon>Hyphomicrobiaceae</taxon>
        <taxon>Methyloligella</taxon>
    </lineage>
</organism>
<keyword evidence="2" id="KW-0547">Nucleotide-binding</keyword>
<dbReference type="SUPFAM" id="SSF56042">
    <property type="entry name" value="PurM C-terminal domain-like"/>
    <property type="match status" value="1"/>
</dbReference>
<evidence type="ECO:0000259" key="4">
    <source>
        <dbReference type="Pfam" id="PF02769"/>
    </source>
</evidence>
<dbReference type="GO" id="GO:0009030">
    <property type="term" value="F:thiamine-phosphate kinase activity"/>
    <property type="evidence" value="ECO:0007669"/>
    <property type="project" value="UniProtKB-UniRule"/>
</dbReference>
<comment type="catalytic activity">
    <reaction evidence="2">
        <text>thiamine phosphate + ATP = thiamine diphosphate + ADP</text>
        <dbReference type="Rhea" id="RHEA:15913"/>
        <dbReference type="ChEBI" id="CHEBI:30616"/>
        <dbReference type="ChEBI" id="CHEBI:37575"/>
        <dbReference type="ChEBI" id="CHEBI:58937"/>
        <dbReference type="ChEBI" id="CHEBI:456216"/>
        <dbReference type="EC" id="2.7.4.16"/>
    </reaction>
</comment>
<dbReference type="PATRIC" id="fig|1177755.3.peg.395"/>
<feature type="binding site" evidence="2">
    <location>
        <position position="80"/>
    </location>
    <ligand>
        <name>Mg(2+)</name>
        <dbReference type="ChEBI" id="CHEBI:18420"/>
        <label>3</label>
    </ligand>
</feature>
<comment type="miscellaneous">
    <text evidence="2">Reaction mechanism of ThiL seems to utilize a direct, inline transfer of the gamma-phosphate of ATP to TMP rather than a phosphorylated enzyme intermediate.</text>
</comment>
<feature type="binding site" evidence="2">
    <location>
        <position position="132"/>
    </location>
    <ligand>
        <name>Mg(2+)</name>
        <dbReference type="ChEBI" id="CHEBI:18420"/>
        <label>1</label>
    </ligand>
</feature>
<dbReference type="PANTHER" id="PTHR30270">
    <property type="entry name" value="THIAMINE-MONOPHOSPHATE KINASE"/>
    <property type="match status" value="1"/>
</dbReference>
<dbReference type="Pfam" id="PF02769">
    <property type="entry name" value="AIRS_C"/>
    <property type="match status" value="1"/>
</dbReference>
<dbReference type="HAMAP" id="MF_02128">
    <property type="entry name" value="TMP_kinase"/>
    <property type="match status" value="1"/>
</dbReference>
<keyword evidence="2" id="KW-0460">Magnesium</keyword>
<dbReference type="PANTHER" id="PTHR30270:SF0">
    <property type="entry name" value="THIAMINE-MONOPHOSPHATE KINASE"/>
    <property type="match status" value="1"/>
</dbReference>
<dbReference type="GO" id="GO:0009229">
    <property type="term" value="P:thiamine diphosphate biosynthetic process"/>
    <property type="evidence" value="ECO:0007669"/>
    <property type="project" value="UniProtKB-UniRule"/>
</dbReference>
<dbReference type="InterPro" id="IPR036921">
    <property type="entry name" value="PurM-like_N_sf"/>
</dbReference>
<accession>A0A1E2S2A8</accession>
<dbReference type="EMBL" id="MASI01000001">
    <property type="protein sequence ID" value="ODA68571.1"/>
    <property type="molecule type" value="Genomic_DNA"/>
</dbReference>
<evidence type="ECO:0000313" key="6">
    <source>
        <dbReference type="Proteomes" id="UP000095087"/>
    </source>
</evidence>
<comment type="caution">
    <text evidence="5">The sequence shown here is derived from an EMBL/GenBank/DDBJ whole genome shotgun (WGS) entry which is preliminary data.</text>
</comment>
<feature type="binding site" evidence="2">
    <location>
        <position position="280"/>
    </location>
    <ligand>
        <name>substrate</name>
    </ligand>
</feature>
<comment type="similarity">
    <text evidence="2">Belongs to the thiamine-monophosphate kinase family.</text>
</comment>
<feature type="binding site" evidence="2">
    <location>
        <position position="338"/>
    </location>
    <ligand>
        <name>substrate</name>
    </ligand>
</feature>
<dbReference type="AlphaFoldDB" id="A0A1E2S2A8"/>
<comment type="caution">
    <text evidence="2">Lacks conserved residue(s) required for the propagation of feature annotation.</text>
</comment>
<dbReference type="Gene3D" id="3.90.650.10">
    <property type="entry name" value="PurM-like C-terminal domain"/>
    <property type="match status" value="1"/>
</dbReference>
<dbReference type="InterPro" id="IPR006283">
    <property type="entry name" value="ThiL-like"/>
</dbReference>
<dbReference type="InterPro" id="IPR016188">
    <property type="entry name" value="PurM-like_N"/>
</dbReference>
<keyword evidence="6" id="KW-1185">Reference proteome</keyword>
<feature type="binding site" evidence="2">
    <location>
        <position position="51"/>
    </location>
    <ligand>
        <name>Mg(2+)</name>
        <dbReference type="ChEBI" id="CHEBI:18420"/>
        <label>1</label>
    </ligand>
</feature>
<dbReference type="Proteomes" id="UP000095087">
    <property type="component" value="Unassembled WGS sequence"/>
</dbReference>
<feature type="binding site" evidence="2">
    <location>
        <position position="50"/>
    </location>
    <ligand>
        <name>Mg(2+)</name>
        <dbReference type="ChEBI" id="CHEBI:18420"/>
        <label>4</label>
    </ligand>
</feature>
<dbReference type="GO" id="GO:0005524">
    <property type="term" value="F:ATP binding"/>
    <property type="evidence" value="ECO:0007669"/>
    <property type="project" value="UniProtKB-UniRule"/>
</dbReference>
<dbReference type="Gene3D" id="3.30.1330.10">
    <property type="entry name" value="PurM-like, N-terminal domain"/>
    <property type="match status" value="1"/>
</dbReference>
<dbReference type="STRING" id="1177755.A7A08_00401"/>
<dbReference type="GO" id="GO:0009228">
    <property type="term" value="P:thiamine biosynthetic process"/>
    <property type="evidence" value="ECO:0007669"/>
    <property type="project" value="UniProtKB-KW"/>
</dbReference>